<sequence>MALRFAWAFLWVSSFPSARAEVRSFALPDFPIVYVIYTPGGVPQARAVVAPSEPCPKLKALAGAQGLLKESGNVSLRAVGSQHMPHRFPVKVCQVQLPTNVPAGTLVFGRPLPRISAQPIKTLLLGDTGLRVKAKNDGTCLHPGPKKLYGIKQCQASAIIPFNASLVSGSFQNLSEWHLKAQMDAAASDKPDLVVHVGDYFYRQGPCPQNKPCTAINNASFPHLPGAWGDNWNGWYADFFAPSLSLLSKAPWIVLRGNHERCDRGGGGYFLFLDPRNYPNTVAGGEFCVDYTDPYTVPFAKEQFLVMDTAMVDDVDVDDVCPTGALEQFQIFPSNRLEDPDQDMTREEILEQVERYRQQFKEMAEMKQLGLSNFLLSHHPMFGFKCNQGAYESAEWTLQQALGRNTLEGISATIHGHFHFFQLTQLAGLPPHFIVGNGGTMLRRYDSLAQGATGMDMVLPWTTVKVRDAFTKSVFGYSSLLGRDNYIFTAFQRNQKGQEQSMWNTSFTRAQMGRSLREAAASQAAPPIFV</sequence>
<protein>
    <submittedName>
        <fullName evidence="2">TBC1 domain family member 14</fullName>
    </submittedName>
</protein>
<dbReference type="Proteomes" id="UP001642464">
    <property type="component" value="Unassembled WGS sequence"/>
</dbReference>
<reference evidence="2 3" key="1">
    <citation type="submission" date="2024-02" db="EMBL/GenBank/DDBJ databases">
        <authorList>
            <person name="Chen Y."/>
            <person name="Shah S."/>
            <person name="Dougan E. K."/>
            <person name="Thang M."/>
            <person name="Chan C."/>
        </authorList>
    </citation>
    <scope>NUCLEOTIDE SEQUENCE [LARGE SCALE GENOMIC DNA]</scope>
</reference>
<organism evidence="2 3">
    <name type="scientific">Durusdinium trenchii</name>
    <dbReference type="NCBI Taxonomy" id="1381693"/>
    <lineage>
        <taxon>Eukaryota</taxon>
        <taxon>Sar</taxon>
        <taxon>Alveolata</taxon>
        <taxon>Dinophyceae</taxon>
        <taxon>Suessiales</taxon>
        <taxon>Symbiodiniaceae</taxon>
        <taxon>Durusdinium</taxon>
    </lineage>
</organism>
<dbReference type="Pfam" id="PF00149">
    <property type="entry name" value="Metallophos"/>
    <property type="match status" value="1"/>
</dbReference>
<evidence type="ECO:0000313" key="2">
    <source>
        <dbReference type="EMBL" id="CAK9077611.1"/>
    </source>
</evidence>
<gene>
    <name evidence="1" type="ORF">SCF082_LOCUS37144</name>
    <name evidence="2" type="ORF">SCF082_LOCUS37213</name>
</gene>
<comment type="caution">
    <text evidence="2">The sequence shown here is derived from an EMBL/GenBank/DDBJ whole genome shotgun (WGS) entry which is preliminary data.</text>
</comment>
<dbReference type="EMBL" id="CAXAMM010037668">
    <property type="protein sequence ID" value="CAK9077423.1"/>
    <property type="molecule type" value="Genomic_DNA"/>
</dbReference>
<proteinExistence type="predicted"/>
<accession>A0ABP0PPA5</accession>
<keyword evidence="3" id="KW-1185">Reference proteome</keyword>
<dbReference type="InterPro" id="IPR029052">
    <property type="entry name" value="Metallo-depent_PP-like"/>
</dbReference>
<dbReference type="InterPro" id="IPR004843">
    <property type="entry name" value="Calcineurin-like_PHP"/>
</dbReference>
<dbReference type="Gene3D" id="3.60.21.10">
    <property type="match status" value="1"/>
</dbReference>
<dbReference type="SUPFAM" id="SSF56300">
    <property type="entry name" value="Metallo-dependent phosphatases"/>
    <property type="match status" value="1"/>
</dbReference>
<evidence type="ECO:0000313" key="3">
    <source>
        <dbReference type="Proteomes" id="UP001642464"/>
    </source>
</evidence>
<dbReference type="EMBL" id="CAXAMM010037780">
    <property type="protein sequence ID" value="CAK9077611.1"/>
    <property type="molecule type" value="Genomic_DNA"/>
</dbReference>
<name>A0ABP0PPA5_9DINO</name>
<evidence type="ECO:0000313" key="1">
    <source>
        <dbReference type="EMBL" id="CAK9077423.1"/>
    </source>
</evidence>